<name>I4AJI1_BERLS</name>
<organism evidence="2 3">
    <name type="scientific">Bernardetia litoralis (strain ATCC 23117 / DSM 6794 / NBRC 15988 / NCIMB 1366 / Fx l1 / Sio-4)</name>
    <name type="common">Flexibacter litoralis</name>
    <dbReference type="NCBI Taxonomy" id="880071"/>
    <lineage>
        <taxon>Bacteria</taxon>
        <taxon>Pseudomonadati</taxon>
        <taxon>Bacteroidota</taxon>
        <taxon>Cytophagia</taxon>
        <taxon>Cytophagales</taxon>
        <taxon>Bernardetiaceae</taxon>
        <taxon>Bernardetia</taxon>
    </lineage>
</organism>
<keyword evidence="1" id="KW-0812">Transmembrane</keyword>
<dbReference type="RefSeq" id="WP_014797571.1">
    <property type="nucleotide sequence ID" value="NC_018018.1"/>
</dbReference>
<dbReference type="PATRIC" id="fig|880071.3.peg.1683"/>
<dbReference type="AlphaFoldDB" id="I4AJI1"/>
<dbReference type="HOGENOM" id="CLU_029186_0_0_10"/>
<evidence type="ECO:0000256" key="1">
    <source>
        <dbReference type="SAM" id="Phobius"/>
    </source>
</evidence>
<reference evidence="3" key="1">
    <citation type="submission" date="2012-06" db="EMBL/GenBank/DDBJ databases">
        <title>The complete genome of Flexibacter litoralis DSM 6794.</title>
        <authorList>
            <person name="Lucas S."/>
            <person name="Copeland A."/>
            <person name="Lapidus A."/>
            <person name="Glavina del Rio T."/>
            <person name="Dalin E."/>
            <person name="Tice H."/>
            <person name="Bruce D."/>
            <person name="Goodwin L."/>
            <person name="Pitluck S."/>
            <person name="Peters L."/>
            <person name="Ovchinnikova G."/>
            <person name="Lu M."/>
            <person name="Kyrpides N."/>
            <person name="Mavromatis K."/>
            <person name="Ivanova N."/>
            <person name="Brettin T."/>
            <person name="Detter J.C."/>
            <person name="Han C."/>
            <person name="Larimer F."/>
            <person name="Land M."/>
            <person name="Hauser L."/>
            <person name="Markowitz V."/>
            <person name="Cheng J.-F."/>
            <person name="Hugenholtz P."/>
            <person name="Woyke T."/>
            <person name="Wu D."/>
            <person name="Spring S."/>
            <person name="Lang E."/>
            <person name="Kopitz M."/>
            <person name="Brambilla E."/>
            <person name="Klenk H.-P."/>
            <person name="Eisen J.A."/>
        </authorList>
    </citation>
    <scope>NUCLEOTIDE SEQUENCE [LARGE SCALE GENOMIC DNA]</scope>
    <source>
        <strain evidence="3">ATCC 23117 / DSM 6794 / NBRC 15988 / NCIMB 1366 / Sio-4</strain>
    </source>
</reference>
<accession>I4AJI1</accession>
<sequence>MNKQLVFDQPNNNLEENKILFFKPTSVFFNSLNIFLDSLFFGCLAIFWCFLNSIFIKKIGLALCAVLSCCVFCQKTKAQKAPYSPSYSVTITLDSIDRMVDNYYKETNDTTTTDKIQRWAAKRKWTKEVASWIISPKKEPAFCPPADVLHYPDWKKQEGKIIGNIDILTLDVFGAKATDTLKTTRNWLEKAANTIHIKTQSSVVKRRYLLFKEGQKLNPDLIKDTERLLRQLRAIGDARIYVKKRVKLDGTFSDTVDIEVITHDIWSLIPSAGAFGFNSGWMQLQERNLLGFGHNIEGEFIFSPDSEQKFGHRAKFESAYLGNSFSVLSTEYWNTYAQKSYNAALERRFLSPSMRWAGGVEVGYRRWLATPLSENDTITPNFFYSYWITDAWGAYSFPIKNEKINNGGRTSIITAAHFTNYYFINQPKISADTNLLYQNHAQMLLSVGLSTRKYQRDFMIYGFGRTEDIPIGRRAVFTFGKSNTDLETRYYAGLELSKGIKTKKLGYVRASLGFGSYLTTEKEFEQGIFESKFTYFSPLLCLGKWRLRQFVRGRYTKGFNRFDREYNDINGNAGIWGISNDQLKGTEVGFLGTESVFFTPWRFLDFQWAFFARADIGVATFSSSVTKSPIFQGYNIGLRMYNERFSFRTLQLRFGFYTGFDDAPYYLHPMIDNVPRLSIEDFDIEKPDVIYFHKGNEGR</sequence>
<dbReference type="OrthoDB" id="609711at2"/>
<proteinExistence type="predicted"/>
<keyword evidence="3" id="KW-1185">Reference proteome</keyword>
<keyword evidence="1" id="KW-1133">Transmembrane helix</keyword>
<feature type="transmembrane region" description="Helical" evidence="1">
    <location>
        <begin position="27"/>
        <end position="48"/>
    </location>
</feature>
<dbReference type="Proteomes" id="UP000006054">
    <property type="component" value="Chromosome"/>
</dbReference>
<evidence type="ECO:0008006" key="4">
    <source>
        <dbReference type="Google" id="ProtNLM"/>
    </source>
</evidence>
<gene>
    <name evidence="2" type="ordered locus">Fleli_1708</name>
</gene>
<dbReference type="STRING" id="880071.Fleli_1708"/>
<evidence type="ECO:0000313" key="2">
    <source>
        <dbReference type="EMBL" id="AFM04116.1"/>
    </source>
</evidence>
<dbReference type="KEGG" id="fli:Fleli_1708"/>
<keyword evidence="1" id="KW-0472">Membrane</keyword>
<dbReference type="EMBL" id="CP003345">
    <property type="protein sequence ID" value="AFM04116.1"/>
    <property type="molecule type" value="Genomic_DNA"/>
</dbReference>
<protein>
    <recommendedName>
        <fullName evidence="4">Outer membrane protein/protective antigen OMA87</fullName>
    </recommendedName>
</protein>
<dbReference type="eggNOG" id="COG4775">
    <property type="taxonomic scope" value="Bacteria"/>
</dbReference>
<evidence type="ECO:0000313" key="3">
    <source>
        <dbReference type="Proteomes" id="UP000006054"/>
    </source>
</evidence>